<evidence type="ECO:0000313" key="1">
    <source>
        <dbReference type="EMBL" id="KAE8022142.1"/>
    </source>
</evidence>
<accession>A0A5N6QZI6</accession>
<dbReference type="EMBL" id="CM017323">
    <property type="protein sequence ID" value="KAE8022142.1"/>
    <property type="molecule type" value="Genomic_DNA"/>
</dbReference>
<dbReference type="Proteomes" id="UP000327013">
    <property type="component" value="Chromosome 3"/>
</dbReference>
<evidence type="ECO:0000313" key="2">
    <source>
        <dbReference type="Proteomes" id="UP000327013"/>
    </source>
</evidence>
<protein>
    <submittedName>
        <fullName evidence="1">Uncharacterized protein</fullName>
    </submittedName>
</protein>
<name>A0A5N6QZI6_9ROSI</name>
<proteinExistence type="predicted"/>
<dbReference type="AlphaFoldDB" id="A0A5N6QZI6"/>
<gene>
    <name evidence="1" type="ORF">FH972_007972</name>
</gene>
<keyword evidence="2" id="KW-1185">Reference proteome</keyword>
<organism evidence="1 2">
    <name type="scientific">Carpinus fangiana</name>
    <dbReference type="NCBI Taxonomy" id="176857"/>
    <lineage>
        <taxon>Eukaryota</taxon>
        <taxon>Viridiplantae</taxon>
        <taxon>Streptophyta</taxon>
        <taxon>Embryophyta</taxon>
        <taxon>Tracheophyta</taxon>
        <taxon>Spermatophyta</taxon>
        <taxon>Magnoliopsida</taxon>
        <taxon>eudicotyledons</taxon>
        <taxon>Gunneridae</taxon>
        <taxon>Pentapetalae</taxon>
        <taxon>rosids</taxon>
        <taxon>fabids</taxon>
        <taxon>Fagales</taxon>
        <taxon>Betulaceae</taxon>
        <taxon>Carpinus</taxon>
    </lineage>
</organism>
<sequence>MEASAATPKGGGPPQAIGANMTMSYPCQNCLELSGLELDNTPKEQKVHDQTLVRGGEGFITDGDAVDLGSGVKWQNVIGDLGQGGREFGQGWNVAVSDGDGHGGAGVGEGEEDVRVGIEYLNAVDGGLRFEKCGDFGRWWEVASDGAVVDTNGFLEVIWCTWRGNDRAQ</sequence>
<reference evidence="1 2" key="1">
    <citation type="submission" date="2019-06" db="EMBL/GenBank/DDBJ databases">
        <title>A chromosomal-level reference genome of Carpinus fangiana (Coryloideae, Betulaceae).</title>
        <authorList>
            <person name="Yang X."/>
            <person name="Wang Z."/>
            <person name="Zhang L."/>
            <person name="Hao G."/>
            <person name="Liu J."/>
            <person name="Yang Y."/>
        </authorList>
    </citation>
    <scope>NUCLEOTIDE SEQUENCE [LARGE SCALE GENOMIC DNA]</scope>
    <source>
        <strain evidence="1">Cfa_2016G</strain>
        <tissue evidence="1">Leaf</tissue>
    </source>
</reference>